<evidence type="ECO:0000313" key="1">
    <source>
        <dbReference type="EMBL" id="CFW42488.1"/>
    </source>
</evidence>
<dbReference type="KEGG" id="vg:3260378"/>
<dbReference type="CDD" id="cd10436">
    <property type="entry name" value="GIY-YIG_EndoII_Hpy188I_like"/>
    <property type="match status" value="1"/>
</dbReference>
<dbReference type="RefSeq" id="YP_195273.1">
    <property type="nucleotide sequence ID" value="NC_006820.1"/>
</dbReference>
<reference evidence="1 2" key="1">
    <citation type="journal article" date="2015" name="PLoS ONE">
        <title>Spontaneous Deletion of an "ORFanage" Region Facilitates Host Adaptation in a "Photosynthetic" Cyanophage.</title>
        <authorList>
            <person name="Puxty R.J."/>
            <person name="Perez-Sepulveda B."/>
            <person name="Rihtman B."/>
            <person name="Evans D.J."/>
            <person name="Millard A.D."/>
            <person name="Scanlan D.J."/>
        </authorList>
    </citation>
    <scope>NUCLEOTIDE SEQUENCE [LARGE SCALE GENOMIC DNA]</scope>
</reference>
<organism evidence="1 2">
    <name type="scientific">Synechococcus phage S-PM2</name>
    <dbReference type="NCBI Taxonomy" id="238854"/>
    <lineage>
        <taxon>Viruses</taxon>
        <taxon>Duplodnaviria</taxon>
        <taxon>Heunggongvirae</taxon>
        <taxon>Uroviricota</taxon>
        <taxon>Caudoviricetes</taxon>
        <taxon>Pantevenvirales</taxon>
        <taxon>Kyanoviridae</taxon>
        <taxon>Nodensvirus</taxon>
        <taxon>Nodensvirus spm2</taxon>
    </lineage>
</organism>
<organismHost>
    <name type="scientific">Synechococcus</name>
    <dbReference type="NCBI Taxonomy" id="1129"/>
</organismHost>
<feature type="non-terminal residue" evidence="1">
    <location>
        <position position="187"/>
    </location>
</feature>
<protein>
    <recommendedName>
        <fullName evidence="3">GIY-YIG nuclease family protein</fullName>
    </recommendedName>
</protein>
<proteinExistence type="predicted"/>
<evidence type="ECO:0008006" key="3">
    <source>
        <dbReference type="Google" id="ProtNLM"/>
    </source>
</evidence>
<dbReference type="EMBL" id="LN828717">
    <property type="protein sequence ID" value="CFW42488.1"/>
    <property type="molecule type" value="Genomic_DNA"/>
</dbReference>
<name>A0A0M6VW76_BPSYP</name>
<evidence type="ECO:0000313" key="2">
    <source>
        <dbReference type="Proteomes" id="UP000246186"/>
    </source>
</evidence>
<dbReference type="OrthoDB" id="37542at10239"/>
<sequence>MQISDIPNATRVGEIVHGTQPYSGPKHVFYKTKLVLNYDPSFPKSLKTKQLSMVYILCVDGEIYKIGQSSTKSGIQGCMNFYLNAGQDDPGINRFAINWLIRDELDKGSKVEVYMIYMEPIIVEVPGLFKTSKMSVPVSAKGIEETCLMQYNVIEDCYPKWNYQETGENLPNQIHEAFGQYKIDRKT</sequence>
<dbReference type="InterPro" id="IPR044556">
    <property type="entry name" value="EndoII-like_GIY-YIG"/>
</dbReference>
<gene>
    <name evidence="1" type="ORF">S-PM2d238</name>
</gene>
<dbReference type="Proteomes" id="UP000246186">
    <property type="component" value="Genome"/>
</dbReference>
<accession>A0A0M6VW76</accession>